<name>D8RSR7_SELML</name>
<dbReference type="KEGG" id="smo:SELMODRAFT_100819"/>
<sequence>MTKRGFSEEEEEERLKLPKLAMDVPGIQRYLVGIEYIGTRFSGWQRQEGVRTVQGTLEDAFSSFMGQSVSTTGSSRTDAGVHALRNVFHVDLARTSKRKPGELLAPHPPDVIVRAVNHFLQRESADVQVVDARFVPPDFHARFRAKERTYYYRILAGSCRASLFERDRAWHVEEPLNLIAMQSACQVLLGTHDFSSFRASGCQAASPVKTLEELSIRETVSWPHLLTGCSSNAQSSNPDLKSYVVTARAQSFLYHQVRLMVGTLKGVGAGKRTAEDVRKILEGRSISLALPMAPASGLFLADVKYDMEDTAVSGPVFLFIM</sequence>
<dbReference type="HOGENOM" id="CLU_014673_3_0_1"/>
<feature type="domain" description="Pseudouridine synthase I TruA alpha/beta" evidence="5">
    <location>
        <begin position="35"/>
        <end position="110"/>
    </location>
</feature>
<accession>D8RSR7</accession>
<dbReference type="SUPFAM" id="SSF55120">
    <property type="entry name" value="Pseudouridine synthase"/>
    <property type="match status" value="1"/>
</dbReference>
<dbReference type="NCBIfam" id="TIGR00071">
    <property type="entry name" value="hisT_truA"/>
    <property type="match status" value="1"/>
</dbReference>
<reference evidence="6 7" key="1">
    <citation type="journal article" date="2011" name="Science">
        <title>The Selaginella genome identifies genetic changes associated with the evolution of vascular plants.</title>
        <authorList>
            <person name="Banks J.A."/>
            <person name="Nishiyama T."/>
            <person name="Hasebe M."/>
            <person name="Bowman J.L."/>
            <person name="Gribskov M."/>
            <person name="dePamphilis C."/>
            <person name="Albert V.A."/>
            <person name="Aono N."/>
            <person name="Aoyama T."/>
            <person name="Ambrose B.A."/>
            <person name="Ashton N.W."/>
            <person name="Axtell M.J."/>
            <person name="Barker E."/>
            <person name="Barker M.S."/>
            <person name="Bennetzen J.L."/>
            <person name="Bonawitz N.D."/>
            <person name="Chapple C."/>
            <person name="Cheng C."/>
            <person name="Correa L.G."/>
            <person name="Dacre M."/>
            <person name="DeBarry J."/>
            <person name="Dreyer I."/>
            <person name="Elias M."/>
            <person name="Engstrom E.M."/>
            <person name="Estelle M."/>
            <person name="Feng L."/>
            <person name="Finet C."/>
            <person name="Floyd S.K."/>
            <person name="Frommer W.B."/>
            <person name="Fujita T."/>
            <person name="Gramzow L."/>
            <person name="Gutensohn M."/>
            <person name="Harholt J."/>
            <person name="Hattori M."/>
            <person name="Heyl A."/>
            <person name="Hirai T."/>
            <person name="Hiwatashi Y."/>
            <person name="Ishikawa M."/>
            <person name="Iwata M."/>
            <person name="Karol K.G."/>
            <person name="Koehler B."/>
            <person name="Kolukisaoglu U."/>
            <person name="Kubo M."/>
            <person name="Kurata T."/>
            <person name="Lalonde S."/>
            <person name="Li K."/>
            <person name="Li Y."/>
            <person name="Litt A."/>
            <person name="Lyons E."/>
            <person name="Manning G."/>
            <person name="Maruyama T."/>
            <person name="Michael T.P."/>
            <person name="Mikami K."/>
            <person name="Miyazaki S."/>
            <person name="Morinaga S."/>
            <person name="Murata T."/>
            <person name="Mueller-Roeber B."/>
            <person name="Nelson D.R."/>
            <person name="Obara M."/>
            <person name="Oguri Y."/>
            <person name="Olmstead R.G."/>
            <person name="Onodera N."/>
            <person name="Petersen B.L."/>
            <person name="Pils B."/>
            <person name="Prigge M."/>
            <person name="Rensing S.A."/>
            <person name="Riano-Pachon D.M."/>
            <person name="Roberts A.W."/>
            <person name="Sato Y."/>
            <person name="Scheller H.V."/>
            <person name="Schulz B."/>
            <person name="Schulz C."/>
            <person name="Shakirov E.V."/>
            <person name="Shibagaki N."/>
            <person name="Shinohara N."/>
            <person name="Shippen D.E."/>
            <person name="Soerensen I."/>
            <person name="Sotooka R."/>
            <person name="Sugimoto N."/>
            <person name="Sugita M."/>
            <person name="Sumikawa N."/>
            <person name="Tanurdzic M."/>
            <person name="Theissen G."/>
            <person name="Ulvskov P."/>
            <person name="Wakazuki S."/>
            <person name="Weng J.K."/>
            <person name="Willats W.W."/>
            <person name="Wipf D."/>
            <person name="Wolf P.G."/>
            <person name="Yang L."/>
            <person name="Zimmer A.D."/>
            <person name="Zhu Q."/>
            <person name="Mitros T."/>
            <person name="Hellsten U."/>
            <person name="Loque D."/>
            <person name="Otillar R."/>
            <person name="Salamov A."/>
            <person name="Schmutz J."/>
            <person name="Shapiro H."/>
            <person name="Lindquist E."/>
            <person name="Lucas S."/>
            <person name="Rokhsar D."/>
            <person name="Grigoriev I.V."/>
        </authorList>
    </citation>
    <scope>NUCLEOTIDE SEQUENCE [LARGE SCALE GENOMIC DNA]</scope>
</reference>
<dbReference type="GO" id="GO:0009982">
    <property type="term" value="F:pseudouridine synthase activity"/>
    <property type="evidence" value="ECO:0000318"/>
    <property type="project" value="GO_Central"/>
</dbReference>
<keyword evidence="7" id="KW-1185">Reference proteome</keyword>
<feature type="domain" description="Pseudouridine synthase I TruA alpha/beta" evidence="5">
    <location>
        <begin position="184"/>
        <end position="306"/>
    </location>
</feature>
<dbReference type="InterPro" id="IPR020103">
    <property type="entry name" value="PsdUridine_synth_cat_dom_sf"/>
</dbReference>
<dbReference type="GO" id="GO:0003723">
    <property type="term" value="F:RNA binding"/>
    <property type="evidence" value="ECO:0007669"/>
    <property type="project" value="InterPro"/>
</dbReference>
<dbReference type="EMBL" id="GL377588">
    <property type="protein sequence ID" value="EFJ25119.1"/>
    <property type="molecule type" value="Genomic_DNA"/>
</dbReference>
<dbReference type="PANTHER" id="PTHR11142:SF0">
    <property type="entry name" value="TRNA PSEUDOURIDINE SYNTHASE-LIKE 1"/>
    <property type="match status" value="1"/>
</dbReference>
<dbReference type="OrthoDB" id="271910at2759"/>
<comment type="catalytic activity">
    <reaction evidence="4">
        <text>uridine(38/39/40) in tRNA = pseudouridine(38/39/40) in tRNA</text>
        <dbReference type="Rhea" id="RHEA:22376"/>
        <dbReference type="Rhea" id="RHEA-COMP:10085"/>
        <dbReference type="Rhea" id="RHEA-COMP:10087"/>
        <dbReference type="ChEBI" id="CHEBI:65314"/>
        <dbReference type="ChEBI" id="CHEBI:65315"/>
        <dbReference type="EC" id="5.4.99.12"/>
    </reaction>
</comment>
<evidence type="ECO:0000259" key="5">
    <source>
        <dbReference type="Pfam" id="PF01416"/>
    </source>
</evidence>
<dbReference type="eggNOG" id="KOG4393">
    <property type="taxonomic scope" value="Eukaryota"/>
</dbReference>
<dbReference type="InterPro" id="IPR020094">
    <property type="entry name" value="TruA/RsuA/RluB/E/F_N"/>
</dbReference>
<dbReference type="GO" id="GO:0031119">
    <property type="term" value="P:tRNA pseudouridine synthesis"/>
    <property type="evidence" value="ECO:0000318"/>
    <property type="project" value="GO_Central"/>
</dbReference>
<dbReference type="InterPro" id="IPR001406">
    <property type="entry name" value="PsdUridine_synth_TruA"/>
</dbReference>
<dbReference type="PANTHER" id="PTHR11142">
    <property type="entry name" value="PSEUDOURIDYLATE SYNTHASE"/>
    <property type="match status" value="1"/>
</dbReference>
<dbReference type="CDD" id="cd02570">
    <property type="entry name" value="PseudoU_synth_EcTruA"/>
    <property type="match status" value="1"/>
</dbReference>
<dbReference type="Gramene" id="EFJ25119">
    <property type="protein sequence ID" value="EFJ25119"/>
    <property type="gene ID" value="SELMODRAFT_100819"/>
</dbReference>
<proteinExistence type="inferred from homology"/>
<evidence type="ECO:0000256" key="4">
    <source>
        <dbReference type="RuleBase" id="RU003792"/>
    </source>
</evidence>
<dbReference type="InterPro" id="IPR020095">
    <property type="entry name" value="PsdUridine_synth_TruA_C"/>
</dbReference>
<keyword evidence="3 4" id="KW-0413">Isomerase</keyword>
<dbReference type="Gene3D" id="3.30.70.580">
    <property type="entry name" value="Pseudouridine synthase I, catalytic domain, N-terminal subdomain"/>
    <property type="match status" value="1"/>
</dbReference>
<dbReference type="InParanoid" id="D8RSR7"/>
<dbReference type="GO" id="GO:0160147">
    <property type="term" value="F:tRNA pseudouridine(38-40) synthase activity"/>
    <property type="evidence" value="ECO:0007669"/>
    <property type="project" value="UniProtKB-EC"/>
</dbReference>
<dbReference type="HAMAP" id="MF_00171">
    <property type="entry name" value="TruA"/>
    <property type="match status" value="1"/>
</dbReference>
<dbReference type="AlphaFoldDB" id="D8RSR7"/>
<keyword evidence="2 4" id="KW-0819">tRNA processing</keyword>
<comment type="similarity">
    <text evidence="1 4">Belongs to the tRNA pseudouridine synthase TruA family.</text>
</comment>
<dbReference type="Gene3D" id="3.30.70.660">
    <property type="entry name" value="Pseudouridine synthase I, catalytic domain, C-terminal subdomain"/>
    <property type="match status" value="1"/>
</dbReference>
<protein>
    <recommendedName>
        <fullName evidence="4">tRNA pseudouridine synthase</fullName>
        <ecNumber evidence="4">5.4.99.12</ecNumber>
    </recommendedName>
</protein>
<dbReference type="STRING" id="88036.D8RSR7"/>
<evidence type="ECO:0000256" key="1">
    <source>
        <dbReference type="ARBA" id="ARBA00009375"/>
    </source>
</evidence>
<evidence type="ECO:0000256" key="2">
    <source>
        <dbReference type="ARBA" id="ARBA00022694"/>
    </source>
</evidence>
<dbReference type="Pfam" id="PF01416">
    <property type="entry name" value="PseudoU_synth_1"/>
    <property type="match status" value="2"/>
</dbReference>
<dbReference type="FunFam" id="3.30.70.580:FF:000008">
    <property type="entry name" value="tRNA pseudouridine synthase A"/>
    <property type="match status" value="1"/>
</dbReference>
<evidence type="ECO:0000256" key="3">
    <source>
        <dbReference type="ARBA" id="ARBA00023235"/>
    </source>
</evidence>
<dbReference type="EC" id="5.4.99.12" evidence="4"/>
<evidence type="ECO:0000313" key="6">
    <source>
        <dbReference type="EMBL" id="EFJ25119.1"/>
    </source>
</evidence>
<organism evidence="7">
    <name type="scientific">Selaginella moellendorffii</name>
    <name type="common">Spikemoss</name>
    <dbReference type="NCBI Taxonomy" id="88036"/>
    <lineage>
        <taxon>Eukaryota</taxon>
        <taxon>Viridiplantae</taxon>
        <taxon>Streptophyta</taxon>
        <taxon>Embryophyta</taxon>
        <taxon>Tracheophyta</taxon>
        <taxon>Lycopodiopsida</taxon>
        <taxon>Selaginellales</taxon>
        <taxon>Selaginellaceae</taxon>
        <taxon>Selaginella</taxon>
    </lineage>
</organism>
<gene>
    <name evidence="6" type="ORF">SELMODRAFT_100819</name>
</gene>
<dbReference type="OMA" id="RMSHTAP"/>
<dbReference type="Proteomes" id="UP000001514">
    <property type="component" value="Unassembled WGS sequence"/>
</dbReference>
<dbReference type="InterPro" id="IPR020097">
    <property type="entry name" value="PsdUridine_synth_TruA_a/b_dom"/>
</dbReference>
<evidence type="ECO:0000313" key="7">
    <source>
        <dbReference type="Proteomes" id="UP000001514"/>
    </source>
</evidence>